<dbReference type="PROSITE" id="PS50894">
    <property type="entry name" value="HPT"/>
    <property type="match status" value="1"/>
</dbReference>
<evidence type="ECO:0000313" key="4">
    <source>
        <dbReference type="EMBL" id="CAA6820311.1"/>
    </source>
</evidence>
<feature type="domain" description="HPt" evidence="3">
    <location>
        <begin position="372"/>
        <end position="463"/>
    </location>
</feature>
<reference evidence="4" key="1">
    <citation type="submission" date="2020-01" db="EMBL/GenBank/DDBJ databases">
        <authorList>
            <person name="Meier V. D."/>
            <person name="Meier V D."/>
        </authorList>
    </citation>
    <scope>NUCLEOTIDE SEQUENCE</scope>
    <source>
        <strain evidence="4">HLG_WM_MAG_01</strain>
    </source>
</reference>
<dbReference type="AlphaFoldDB" id="A0A6S6TAF3"/>
<gene>
    <name evidence="4" type="ORF">HELGO_WM642</name>
</gene>
<accession>A0A6S6TAF3</accession>
<feature type="modified residue" description="Phosphohistidine" evidence="1">
    <location>
        <position position="411"/>
    </location>
</feature>
<feature type="compositionally biased region" description="Polar residues" evidence="2">
    <location>
        <begin position="289"/>
        <end position="298"/>
    </location>
</feature>
<sequence>MYYIIINHTKQIIAADNSFLQAIHANTLENLNRQLILETITLDNNNNNELSVKTSKDVLNFKSVSTPLSSILGDLTLINVSNIDSLNRDIPSDTIETELELFDLTIPKTPKHNIDKIESPESVDISFNEPSAPMELFEETTLETDKHTPIYIDIDKVSEEIGISNSDYNNFLSEYIDTAISLESDLNSNNQEKQSTASQTLMQLADVLQLPVVNSIIGKLNTTDKESAMNLIKKFYDTLSMLTTKKQLSEHIQPQDIVKPVSFQIDDLQLLDDIDTQDSPRENPRKNSVETTQKTNLSPDIDLLIDDPLPETNQYDTKPIEEVSTKNKPVTRNDNTLDTSTTKSFGTLNLDEVKPMPFEFNMSDAADDLSLPLDLIEEFVKDFIVQARTETKKMVESYENGDLESIQKIGHLLKGASSNLRIEPLSNSLYDIQFCENSTKLENLIYIYWGQFLAFEQQINNSK</sequence>
<dbReference type="SUPFAM" id="SSF47226">
    <property type="entry name" value="Histidine-containing phosphotransfer domain, HPT domain"/>
    <property type="match status" value="1"/>
</dbReference>
<evidence type="ECO:0000256" key="1">
    <source>
        <dbReference type="PROSITE-ProRule" id="PRU00110"/>
    </source>
</evidence>
<dbReference type="EMBL" id="CACVAS010000107">
    <property type="protein sequence ID" value="CAA6820311.1"/>
    <property type="molecule type" value="Genomic_DNA"/>
</dbReference>
<proteinExistence type="predicted"/>
<dbReference type="InterPro" id="IPR008207">
    <property type="entry name" value="Sig_transdc_His_kin_Hpt_dom"/>
</dbReference>
<name>A0A6S6TAF3_9BACT</name>
<dbReference type="GO" id="GO:0000160">
    <property type="term" value="P:phosphorelay signal transduction system"/>
    <property type="evidence" value="ECO:0007669"/>
    <property type="project" value="InterPro"/>
</dbReference>
<dbReference type="GO" id="GO:0004672">
    <property type="term" value="F:protein kinase activity"/>
    <property type="evidence" value="ECO:0007669"/>
    <property type="project" value="UniProtKB-ARBA"/>
</dbReference>
<evidence type="ECO:0000256" key="2">
    <source>
        <dbReference type="SAM" id="MobiDB-lite"/>
    </source>
</evidence>
<keyword evidence="1" id="KW-0597">Phosphoprotein</keyword>
<evidence type="ECO:0000259" key="3">
    <source>
        <dbReference type="PROSITE" id="PS50894"/>
    </source>
</evidence>
<protein>
    <recommendedName>
        <fullName evidence="3">HPt domain-containing protein</fullName>
    </recommendedName>
</protein>
<dbReference type="Gene3D" id="1.20.120.160">
    <property type="entry name" value="HPT domain"/>
    <property type="match status" value="1"/>
</dbReference>
<feature type="compositionally biased region" description="Basic and acidic residues" evidence="2">
    <location>
        <begin position="278"/>
        <end position="288"/>
    </location>
</feature>
<organism evidence="4">
    <name type="scientific">uncultured Sulfurovum sp</name>
    <dbReference type="NCBI Taxonomy" id="269237"/>
    <lineage>
        <taxon>Bacteria</taxon>
        <taxon>Pseudomonadati</taxon>
        <taxon>Campylobacterota</taxon>
        <taxon>Epsilonproteobacteria</taxon>
        <taxon>Campylobacterales</taxon>
        <taxon>Sulfurovaceae</taxon>
        <taxon>Sulfurovum</taxon>
        <taxon>environmental samples</taxon>
    </lineage>
</organism>
<dbReference type="InterPro" id="IPR036641">
    <property type="entry name" value="HPT_dom_sf"/>
</dbReference>
<feature type="region of interest" description="Disordered" evidence="2">
    <location>
        <begin position="272"/>
        <end position="315"/>
    </location>
</feature>